<accession>A0ABW2TMF9</accession>
<protein>
    <recommendedName>
        <fullName evidence="3">XRE family transcriptional regulator</fullName>
    </recommendedName>
</protein>
<reference evidence="2" key="1">
    <citation type="journal article" date="2019" name="Int. J. Syst. Evol. Microbiol.">
        <title>The Global Catalogue of Microorganisms (GCM) 10K type strain sequencing project: providing services to taxonomists for standard genome sequencing and annotation.</title>
        <authorList>
            <consortium name="The Broad Institute Genomics Platform"/>
            <consortium name="The Broad Institute Genome Sequencing Center for Infectious Disease"/>
            <person name="Wu L."/>
            <person name="Ma J."/>
        </authorList>
    </citation>
    <scope>NUCLEOTIDE SEQUENCE [LARGE SCALE GENOMIC DNA]</scope>
    <source>
        <strain evidence="2">JCM 17695</strain>
    </source>
</reference>
<dbReference type="EMBL" id="JBHTEY010000004">
    <property type="protein sequence ID" value="MFC7614554.1"/>
    <property type="molecule type" value="Genomic_DNA"/>
</dbReference>
<sequence>MSETFSDVLSREIERSGYTLERLHRRLAARGVLIGVSTLSYWRRGICQPERAESLRAVGILESELELSGGTLIGLIGPPRPRGRWLSRRQVREPDALWQDARGIGAALADLGGPAPWDLDHLRVHDHHRLDRAGRAATTDVRLLVRAETTGVRSCVVVHQADPADRAAPAVTPGPECAVGRVRVHPDSRFTAAELLLDRTLSEGDTAVLSYTVSWYGREPVARYRRVMPRPPREYLLQVGFDPRARPTRCHAFAQGGAWDAERSRGALRIGGFAGVHHLFRDAEPIMGVRWRW</sequence>
<gene>
    <name evidence="1" type="ORF">ACFQV2_14500</name>
</gene>
<evidence type="ECO:0000313" key="2">
    <source>
        <dbReference type="Proteomes" id="UP001596512"/>
    </source>
</evidence>
<evidence type="ECO:0008006" key="3">
    <source>
        <dbReference type="Google" id="ProtNLM"/>
    </source>
</evidence>
<keyword evidence="2" id="KW-1185">Reference proteome</keyword>
<name>A0ABW2TMF9_9PSEU</name>
<organism evidence="1 2">
    <name type="scientific">Actinokineospora soli</name>
    <dbReference type="NCBI Taxonomy" id="1048753"/>
    <lineage>
        <taxon>Bacteria</taxon>
        <taxon>Bacillati</taxon>
        <taxon>Actinomycetota</taxon>
        <taxon>Actinomycetes</taxon>
        <taxon>Pseudonocardiales</taxon>
        <taxon>Pseudonocardiaceae</taxon>
        <taxon>Actinokineospora</taxon>
    </lineage>
</organism>
<comment type="caution">
    <text evidence="1">The sequence shown here is derived from an EMBL/GenBank/DDBJ whole genome shotgun (WGS) entry which is preliminary data.</text>
</comment>
<evidence type="ECO:0000313" key="1">
    <source>
        <dbReference type="EMBL" id="MFC7614554.1"/>
    </source>
</evidence>
<proteinExistence type="predicted"/>
<dbReference type="Proteomes" id="UP001596512">
    <property type="component" value="Unassembled WGS sequence"/>
</dbReference>